<feature type="transmembrane region" description="Helical" evidence="1">
    <location>
        <begin position="304"/>
        <end position="322"/>
    </location>
</feature>
<gene>
    <name evidence="2" type="primary">creD</name>
    <name evidence="2" type="ORF">ABDB84_09525</name>
</gene>
<feature type="transmembrane region" description="Helical" evidence="1">
    <location>
        <begin position="329"/>
        <end position="347"/>
    </location>
</feature>
<feature type="transmembrane region" description="Helical" evidence="1">
    <location>
        <begin position="408"/>
        <end position="425"/>
    </location>
</feature>
<keyword evidence="3" id="KW-1185">Reference proteome</keyword>
<dbReference type="Proteomes" id="UP001410394">
    <property type="component" value="Unassembled WGS sequence"/>
</dbReference>
<dbReference type="Pfam" id="PF06123">
    <property type="entry name" value="CreD"/>
    <property type="match status" value="1"/>
</dbReference>
<keyword evidence="1" id="KW-1133">Transmembrane helix</keyword>
<keyword evidence="1" id="KW-0812">Transmembrane</keyword>
<sequence>MKSFTSKLVTVCMVGLLLLVAGFTLRMVVNDRLENRNQARASIAQSLGAEQTLAGVTLAISYTERYQEVVVDPNTSATRTVSRKIAHRYEVMPEHFDLKGQLITDPRYRGLFRVNGYQLEGVLSGDFAIPALERLPRDRSESQIELGPAWMVLAVSDPRGLRKLDMKLADVARNAEPGVGNGSNRHGASARLDDINELLGRTARFSVNLELVGTDSLNVVPLGRDNSATLTSPWPHPSFGGRFLPSERKVDQHGFSATWHISALATNARESWANKAATVEMDNFNISLIDPVDIYVMADRACKYAGLFIAITLGGFLLFELLRSLRLHALQYLMIGAALLIFFLLLLSLSEHIGFGGAYLAASSACVLLIGIYSVHLLRSLWLAGAFSLGLGSLYAVLYVILLSEQNALLMGSLLLFLLLAAVMLSTRSVDWHALLAERPALKQEDSSGT</sequence>
<dbReference type="PANTHER" id="PTHR30092:SF0">
    <property type="entry name" value="INNER MEMBRANE PROTEIN CRED"/>
    <property type="match status" value="1"/>
</dbReference>
<name>A0ABU9YYC9_9RHOO</name>
<feature type="transmembrane region" description="Helical" evidence="1">
    <location>
        <begin position="381"/>
        <end position="402"/>
    </location>
</feature>
<evidence type="ECO:0000313" key="3">
    <source>
        <dbReference type="Proteomes" id="UP001410394"/>
    </source>
</evidence>
<keyword evidence="1" id="KW-0472">Membrane</keyword>
<dbReference type="PIRSF" id="PIRSF004548">
    <property type="entry name" value="CreD"/>
    <property type="match status" value="1"/>
</dbReference>
<evidence type="ECO:0000313" key="2">
    <source>
        <dbReference type="EMBL" id="MEN3068717.1"/>
    </source>
</evidence>
<reference evidence="2 3" key="1">
    <citation type="journal article" date="2018" name="Int. J. Syst. Evol. Microbiol.">
        <title>Uliginosibacterium sediminicola sp. nov., isolated from freshwater sediment.</title>
        <authorList>
            <person name="Hwang W.M."/>
            <person name="Kim S.M."/>
            <person name="Kang K."/>
            <person name="Ahn T.Y."/>
        </authorList>
    </citation>
    <scope>NUCLEOTIDE SEQUENCE [LARGE SCALE GENOMIC DNA]</scope>
    <source>
        <strain evidence="2 3">M1-21</strain>
    </source>
</reference>
<protein>
    <submittedName>
        <fullName evidence="2">Cell envelope integrity protein CreD</fullName>
    </submittedName>
</protein>
<organism evidence="2 3">
    <name type="scientific">Uliginosibacterium sediminicola</name>
    <dbReference type="NCBI Taxonomy" id="2024550"/>
    <lineage>
        <taxon>Bacteria</taxon>
        <taxon>Pseudomonadati</taxon>
        <taxon>Pseudomonadota</taxon>
        <taxon>Betaproteobacteria</taxon>
        <taxon>Rhodocyclales</taxon>
        <taxon>Zoogloeaceae</taxon>
        <taxon>Uliginosibacterium</taxon>
    </lineage>
</organism>
<dbReference type="NCBIfam" id="NF008712">
    <property type="entry name" value="PRK11715.1-1"/>
    <property type="match status" value="1"/>
</dbReference>
<feature type="transmembrane region" description="Helical" evidence="1">
    <location>
        <begin position="353"/>
        <end position="374"/>
    </location>
</feature>
<accession>A0ABU9YYC9</accession>
<dbReference type="InterPro" id="IPR010364">
    <property type="entry name" value="Uncharacterised_IM_CreD"/>
</dbReference>
<dbReference type="PANTHER" id="PTHR30092">
    <property type="entry name" value="INNER MEMBRANE PROTEIN CRED"/>
    <property type="match status" value="1"/>
</dbReference>
<dbReference type="RefSeq" id="WP_345919489.1">
    <property type="nucleotide sequence ID" value="NZ_JBDIVE010000004.1"/>
</dbReference>
<dbReference type="EMBL" id="JBDIVE010000004">
    <property type="protein sequence ID" value="MEN3068717.1"/>
    <property type="molecule type" value="Genomic_DNA"/>
</dbReference>
<proteinExistence type="predicted"/>
<evidence type="ECO:0000256" key="1">
    <source>
        <dbReference type="SAM" id="Phobius"/>
    </source>
</evidence>
<comment type="caution">
    <text evidence="2">The sequence shown here is derived from an EMBL/GenBank/DDBJ whole genome shotgun (WGS) entry which is preliminary data.</text>
</comment>